<dbReference type="InterPro" id="IPR007021">
    <property type="entry name" value="DUF659"/>
</dbReference>
<dbReference type="PANTHER" id="PTHR32166">
    <property type="entry name" value="OSJNBA0013A04.12 PROTEIN"/>
    <property type="match status" value="1"/>
</dbReference>
<dbReference type="AlphaFoldDB" id="A0A2C9VYB7"/>
<organism evidence="2">
    <name type="scientific">Manihot esculenta</name>
    <name type="common">Cassava</name>
    <name type="synonym">Jatropha manihot</name>
    <dbReference type="NCBI Taxonomy" id="3983"/>
    <lineage>
        <taxon>Eukaryota</taxon>
        <taxon>Viridiplantae</taxon>
        <taxon>Streptophyta</taxon>
        <taxon>Embryophyta</taxon>
        <taxon>Tracheophyta</taxon>
        <taxon>Spermatophyta</taxon>
        <taxon>Magnoliopsida</taxon>
        <taxon>eudicotyledons</taxon>
        <taxon>Gunneridae</taxon>
        <taxon>Pentapetalae</taxon>
        <taxon>rosids</taxon>
        <taxon>fabids</taxon>
        <taxon>Malpighiales</taxon>
        <taxon>Euphorbiaceae</taxon>
        <taxon>Crotonoideae</taxon>
        <taxon>Manihoteae</taxon>
        <taxon>Manihot</taxon>
    </lineage>
</organism>
<feature type="domain" description="DUF659" evidence="1">
    <location>
        <begin position="82"/>
        <end position="213"/>
    </location>
</feature>
<proteinExistence type="predicted"/>
<evidence type="ECO:0000313" key="2">
    <source>
        <dbReference type="EMBL" id="OAY51349.1"/>
    </source>
</evidence>
<accession>A0A2C9VYB7</accession>
<reference evidence="2" key="1">
    <citation type="submission" date="2016-02" db="EMBL/GenBank/DDBJ databases">
        <title>WGS assembly of Manihot esculenta.</title>
        <authorList>
            <person name="Bredeson J.V."/>
            <person name="Prochnik S.E."/>
            <person name="Lyons J.B."/>
            <person name="Schmutz J."/>
            <person name="Grimwood J."/>
            <person name="Vrebalov J."/>
            <person name="Bart R.S."/>
            <person name="Amuge T."/>
            <person name="Ferguson M.E."/>
            <person name="Green R."/>
            <person name="Putnam N."/>
            <person name="Stites J."/>
            <person name="Rounsley S."/>
            <person name="Rokhsar D.S."/>
        </authorList>
    </citation>
    <scope>NUCLEOTIDE SEQUENCE [LARGE SCALE GENOMIC DNA]</scope>
    <source>
        <tissue evidence="2">Leaf</tissue>
    </source>
</reference>
<name>A0A2C9VYB7_MANES</name>
<evidence type="ECO:0000259" key="1">
    <source>
        <dbReference type="Pfam" id="PF04937"/>
    </source>
</evidence>
<dbReference type="SUPFAM" id="SSF53098">
    <property type="entry name" value="Ribonuclease H-like"/>
    <property type="match status" value="1"/>
</dbReference>
<protein>
    <recommendedName>
        <fullName evidence="1">DUF659 domain-containing protein</fullName>
    </recommendedName>
</protein>
<gene>
    <name evidence="2" type="ORF">MANES_05G207800</name>
</gene>
<sequence>MHLKCNYCGLQRWRGIIQMKHHLAGTHGNIAPCKKCPDRTIVQSICRFLYGHALPFVLVKSPLFASMMEMVGDYGRGLKLSSYHETRVIYFKKEVDNVNSMLDKYKKEWKRTGCTLMPDGWTDRKSKSLTNFLVNSPSGTIFLNSMNISDVIKDAQRLFELLNSLVEEIGEESVAQVVTDSASVYVAAGDLLMKKRTKLFCSPSKSHYANNVLAILTCDDKFWKLIEYCLKCVSPLVKVLKLVDGDVKPTRYEHIWKIIDTRWDLQLHRPLHAAGYFLNPKKSIYMKIGLYKTIEKIYPDIETRIKIDNQLEKFKKREGLFSMSMVVLTRDKKQPACTKNGFNYIYFKYVLAMEENAKSFKITFEHVHSKNRNSLGQQRLNALVFIKYNIQLELRQVKREERGETYDLICLSNMDTDDEWITELEKPCNTEEEELEDIVMLEDKDNDEGIDNDYEDRYDI</sequence>
<dbReference type="Pfam" id="PF04937">
    <property type="entry name" value="DUF659"/>
    <property type="match status" value="1"/>
</dbReference>
<dbReference type="InterPro" id="IPR012337">
    <property type="entry name" value="RNaseH-like_sf"/>
</dbReference>
<dbReference type="EMBL" id="CM004391">
    <property type="protein sequence ID" value="OAY51349.1"/>
    <property type="molecule type" value="Genomic_DNA"/>
</dbReference>
<dbReference type="PANTHER" id="PTHR32166:SF122">
    <property type="entry name" value="OS09G0499600 PROTEIN"/>
    <property type="match status" value="1"/>
</dbReference>